<dbReference type="EMBL" id="FODD01000028">
    <property type="protein sequence ID" value="SEO50067.1"/>
    <property type="molecule type" value="Genomic_DNA"/>
</dbReference>
<dbReference type="STRING" id="310780.SAMN05216267_102888"/>
<gene>
    <name evidence="5" type="ORF">SAMN05216267_102888</name>
</gene>
<dbReference type="InterPro" id="IPR041698">
    <property type="entry name" value="Methyltransf_25"/>
</dbReference>
<protein>
    <submittedName>
        <fullName evidence="5">Methyltransferase domain-containing protein</fullName>
    </submittedName>
</protein>
<evidence type="ECO:0000313" key="5">
    <source>
        <dbReference type="EMBL" id="SEO50067.1"/>
    </source>
</evidence>
<evidence type="ECO:0000259" key="4">
    <source>
        <dbReference type="Pfam" id="PF13649"/>
    </source>
</evidence>
<dbReference type="Pfam" id="PF13649">
    <property type="entry name" value="Methyltransf_25"/>
    <property type="match status" value="1"/>
</dbReference>
<dbReference type="SUPFAM" id="SSF53335">
    <property type="entry name" value="S-adenosyl-L-methionine-dependent methyltransferases"/>
    <property type="match status" value="1"/>
</dbReference>
<proteinExistence type="predicted"/>
<dbReference type="RefSeq" id="WP_177226106.1">
    <property type="nucleotide sequence ID" value="NZ_FODD01000028.1"/>
</dbReference>
<keyword evidence="3" id="KW-0949">S-adenosyl-L-methionine</keyword>
<dbReference type="PANTHER" id="PTHR43464:SF19">
    <property type="entry name" value="UBIQUINONE BIOSYNTHESIS O-METHYLTRANSFERASE, MITOCHONDRIAL"/>
    <property type="match status" value="1"/>
</dbReference>
<keyword evidence="1 5" id="KW-0489">Methyltransferase</keyword>
<dbReference type="Gene3D" id="3.40.50.150">
    <property type="entry name" value="Vaccinia Virus protein VP39"/>
    <property type="match status" value="1"/>
</dbReference>
<reference evidence="5 6" key="1">
    <citation type="submission" date="2016-10" db="EMBL/GenBank/DDBJ databases">
        <authorList>
            <person name="de Groot N.N."/>
        </authorList>
    </citation>
    <scope>NUCLEOTIDE SEQUENCE [LARGE SCALE GENOMIC DNA]</scope>
    <source>
        <strain evidence="5 6">CGMCC 4.2026</strain>
    </source>
</reference>
<dbReference type="CDD" id="cd02440">
    <property type="entry name" value="AdoMet_MTases"/>
    <property type="match status" value="1"/>
</dbReference>
<dbReference type="InterPro" id="IPR029063">
    <property type="entry name" value="SAM-dependent_MTases_sf"/>
</dbReference>
<dbReference type="AlphaFoldDB" id="A0A1H8Q841"/>
<keyword evidence="6" id="KW-1185">Reference proteome</keyword>
<evidence type="ECO:0000256" key="1">
    <source>
        <dbReference type="ARBA" id="ARBA00022603"/>
    </source>
</evidence>
<dbReference type="Proteomes" id="UP000181951">
    <property type="component" value="Unassembled WGS sequence"/>
</dbReference>
<evidence type="ECO:0000256" key="2">
    <source>
        <dbReference type="ARBA" id="ARBA00022679"/>
    </source>
</evidence>
<keyword evidence="2 5" id="KW-0808">Transferase</keyword>
<name>A0A1H8Q841_9ACTN</name>
<evidence type="ECO:0000256" key="3">
    <source>
        <dbReference type="ARBA" id="ARBA00022691"/>
    </source>
</evidence>
<sequence length="219" mass="23353">MSSSPEEAVSAEEPVSAEEYWDGRYGTDRVWSGRPNAALVREVAGLVPGTVLDLGCGEGADAVWLAQQGWHVTAVDVSRVALDRAAAHAEEAGVPDGRITWERHNLADSFPTGRYDLVSTHFLHSPVEIPRERILRAAADAVAPGGVLLIVGHADLPPWAPTPDHEVGFPSATEVHRDLALPDASWDVLVAAAVDRPATAPDGTPAHLTDSILKLRRHA</sequence>
<accession>A0A1H8Q841</accession>
<feature type="domain" description="Methyltransferase" evidence="4">
    <location>
        <begin position="51"/>
        <end position="146"/>
    </location>
</feature>
<dbReference type="GO" id="GO:0008168">
    <property type="term" value="F:methyltransferase activity"/>
    <property type="evidence" value="ECO:0007669"/>
    <property type="project" value="UniProtKB-KW"/>
</dbReference>
<evidence type="ECO:0000313" key="6">
    <source>
        <dbReference type="Proteomes" id="UP000181951"/>
    </source>
</evidence>
<organism evidence="5 6">
    <name type="scientific">Actinacidiphila rubida</name>
    <dbReference type="NCBI Taxonomy" id="310780"/>
    <lineage>
        <taxon>Bacteria</taxon>
        <taxon>Bacillati</taxon>
        <taxon>Actinomycetota</taxon>
        <taxon>Actinomycetes</taxon>
        <taxon>Kitasatosporales</taxon>
        <taxon>Streptomycetaceae</taxon>
        <taxon>Actinacidiphila</taxon>
    </lineage>
</organism>
<dbReference type="GO" id="GO:0032259">
    <property type="term" value="P:methylation"/>
    <property type="evidence" value="ECO:0007669"/>
    <property type="project" value="UniProtKB-KW"/>
</dbReference>
<dbReference type="PANTHER" id="PTHR43464">
    <property type="entry name" value="METHYLTRANSFERASE"/>
    <property type="match status" value="1"/>
</dbReference>